<evidence type="ECO:0000256" key="1">
    <source>
        <dbReference type="ARBA" id="ARBA00023015"/>
    </source>
</evidence>
<gene>
    <name evidence="6" type="ORF">CSSPJE1EN2_LOCUS14154</name>
</gene>
<evidence type="ECO:0000313" key="6">
    <source>
        <dbReference type="EMBL" id="CAK9871486.1"/>
    </source>
</evidence>
<sequence>MANPSQGDARAVNWSFPMNPSHLPPKSPAFPSFGSGPVLESNNAAGRSGSIMSIRGGVHKRTPSAGYLSQKQTSWIDELVDAPEGAFKRSLGHRRSASESMVFLDSNTNFPKVADENIMEEEDFDSQSAASMHSRGGSLDFDRLDEDQLMSMFGNNSNSLQKQQEQQQLAYKNPKSDSVTNAASANTAGCSSGNNNTQTSGLTAPAKPEKPSTPSDSNSLSEVSNEEVRAAGPEKLKGEPEVQSTRDGDSFTQPFSKGELQQALAGLDSSLDPKRAKRILANRQSAQRSRVRKLQYISELERSVAALQTEVATIAPQVAFYEHRRAVLNVNNNTIKQRMAALAQSQHFKDAHNEALKKELQRLRQLYQQQQLQQPQQQTTTSGAFEYQQQQFSNLDMRVSHELNMVESDAFVGGLANLPGEQTISNGSSDLSPTHTRSLTHGLNGMIPASCVLSGNGKSLEATMMGEYIVNNS</sequence>
<protein>
    <recommendedName>
        <fullName evidence="5">BZIP domain-containing protein</fullName>
    </recommendedName>
</protein>
<dbReference type="EMBL" id="OZ023703">
    <property type="protein sequence ID" value="CAK9871486.1"/>
    <property type="molecule type" value="Genomic_DNA"/>
</dbReference>
<feature type="region of interest" description="Disordered" evidence="4">
    <location>
        <begin position="153"/>
        <end position="254"/>
    </location>
</feature>
<dbReference type="CDD" id="cd14703">
    <property type="entry name" value="bZIP_plant_RF2"/>
    <property type="match status" value="1"/>
</dbReference>
<dbReference type="Proteomes" id="UP001497522">
    <property type="component" value="Chromosome 2"/>
</dbReference>
<dbReference type="InterPro" id="IPR044759">
    <property type="entry name" value="bZIP_RF2"/>
</dbReference>
<keyword evidence="2" id="KW-0804">Transcription</keyword>
<dbReference type="InterPro" id="IPR052483">
    <property type="entry name" value="bZIP_transcription_regulators"/>
</dbReference>
<evidence type="ECO:0000256" key="3">
    <source>
        <dbReference type="ARBA" id="ARBA00023242"/>
    </source>
</evidence>
<dbReference type="InterPro" id="IPR046347">
    <property type="entry name" value="bZIP_sf"/>
</dbReference>
<dbReference type="SUPFAM" id="SSF57959">
    <property type="entry name" value="Leucine zipper domain"/>
    <property type="match status" value="1"/>
</dbReference>
<dbReference type="PANTHER" id="PTHR46391:SF35">
    <property type="entry name" value="BASIC LEUCINE ZIPPER 34-LIKE ISOFORM X1"/>
    <property type="match status" value="1"/>
</dbReference>
<dbReference type="Pfam" id="PF00170">
    <property type="entry name" value="bZIP_1"/>
    <property type="match status" value="1"/>
</dbReference>
<dbReference type="Gene3D" id="1.20.5.170">
    <property type="match status" value="1"/>
</dbReference>
<name>A0ABP1B8H9_9BRYO</name>
<feature type="domain" description="BZIP" evidence="5">
    <location>
        <begin position="272"/>
        <end position="319"/>
    </location>
</feature>
<evidence type="ECO:0000256" key="2">
    <source>
        <dbReference type="ARBA" id="ARBA00023163"/>
    </source>
</evidence>
<reference evidence="6 7" key="1">
    <citation type="submission" date="2024-03" db="EMBL/GenBank/DDBJ databases">
        <authorList>
            <consortium name="ELIXIR-Norway"/>
            <consortium name="Elixir Norway"/>
        </authorList>
    </citation>
    <scope>NUCLEOTIDE SEQUENCE [LARGE SCALE GENOMIC DNA]</scope>
</reference>
<dbReference type="PROSITE" id="PS00036">
    <property type="entry name" value="BZIP_BASIC"/>
    <property type="match status" value="1"/>
</dbReference>
<dbReference type="SMART" id="SM00338">
    <property type="entry name" value="BRLZ"/>
    <property type="match status" value="1"/>
</dbReference>
<dbReference type="PROSITE" id="PS50217">
    <property type="entry name" value="BZIP"/>
    <property type="match status" value="1"/>
</dbReference>
<feature type="compositionally biased region" description="Polar residues" evidence="4">
    <location>
        <begin position="176"/>
        <end position="202"/>
    </location>
</feature>
<keyword evidence="3" id="KW-0539">Nucleus</keyword>
<proteinExistence type="predicted"/>
<evidence type="ECO:0000313" key="7">
    <source>
        <dbReference type="Proteomes" id="UP001497522"/>
    </source>
</evidence>
<dbReference type="PANTHER" id="PTHR46391">
    <property type="entry name" value="BASIC LEUCINE ZIPPER 34"/>
    <property type="match status" value="1"/>
</dbReference>
<accession>A0ABP1B8H9</accession>
<keyword evidence="1" id="KW-0805">Transcription regulation</keyword>
<keyword evidence="7" id="KW-1185">Reference proteome</keyword>
<feature type="region of interest" description="Disordered" evidence="4">
    <location>
        <begin position="1"/>
        <end position="35"/>
    </location>
</feature>
<feature type="compositionally biased region" description="Basic and acidic residues" evidence="4">
    <location>
        <begin position="226"/>
        <end position="249"/>
    </location>
</feature>
<organism evidence="6 7">
    <name type="scientific">Sphagnum jensenii</name>
    <dbReference type="NCBI Taxonomy" id="128206"/>
    <lineage>
        <taxon>Eukaryota</taxon>
        <taxon>Viridiplantae</taxon>
        <taxon>Streptophyta</taxon>
        <taxon>Embryophyta</taxon>
        <taxon>Bryophyta</taxon>
        <taxon>Sphagnophytina</taxon>
        <taxon>Sphagnopsida</taxon>
        <taxon>Sphagnales</taxon>
        <taxon>Sphagnaceae</taxon>
        <taxon>Sphagnum</taxon>
    </lineage>
</organism>
<evidence type="ECO:0000256" key="4">
    <source>
        <dbReference type="SAM" id="MobiDB-lite"/>
    </source>
</evidence>
<evidence type="ECO:0000259" key="5">
    <source>
        <dbReference type="PROSITE" id="PS50217"/>
    </source>
</evidence>
<dbReference type="InterPro" id="IPR004827">
    <property type="entry name" value="bZIP"/>
</dbReference>